<dbReference type="PANTHER" id="PTHR30569:SF0">
    <property type="entry name" value="CYTOSINE PERMEASE"/>
    <property type="match status" value="1"/>
</dbReference>
<feature type="transmembrane region" description="Helical" evidence="1">
    <location>
        <begin position="164"/>
        <end position="182"/>
    </location>
</feature>
<dbReference type="RefSeq" id="WP_327617412.1">
    <property type="nucleotide sequence ID" value="NZ_JAYWTM010000004.1"/>
</dbReference>
<feature type="transmembrane region" description="Helical" evidence="1">
    <location>
        <begin position="243"/>
        <end position="261"/>
    </location>
</feature>
<keyword evidence="3" id="KW-1185">Reference proteome</keyword>
<feature type="transmembrane region" description="Helical" evidence="1">
    <location>
        <begin position="33"/>
        <end position="54"/>
    </location>
</feature>
<keyword evidence="1" id="KW-0472">Membrane</keyword>
<keyword evidence="1" id="KW-0812">Transmembrane</keyword>
<dbReference type="PANTHER" id="PTHR30569">
    <property type="entry name" value="CYTOSINE TRANSPORTER CODB"/>
    <property type="match status" value="1"/>
</dbReference>
<feature type="transmembrane region" description="Helical" evidence="1">
    <location>
        <begin position="103"/>
        <end position="128"/>
    </location>
</feature>
<feature type="transmembrane region" description="Helical" evidence="1">
    <location>
        <begin position="60"/>
        <end position="82"/>
    </location>
</feature>
<evidence type="ECO:0000313" key="3">
    <source>
        <dbReference type="Proteomes" id="UP001309705"/>
    </source>
</evidence>
<feature type="transmembrane region" description="Helical" evidence="1">
    <location>
        <begin position="383"/>
        <end position="402"/>
    </location>
</feature>
<dbReference type="Proteomes" id="UP001309705">
    <property type="component" value="Unassembled WGS sequence"/>
</dbReference>
<reference evidence="2 3" key="1">
    <citation type="journal article" date="2017" name="Int. J. Syst. Evol. Microbiol.">
        <title>Brenneria populi subsp. brevivirga subsp. nov. isolated from symptomatic bark of Populus x euramericana canker, and description of Brenneria populi subsp. populi subsp. nov.</title>
        <authorList>
            <person name="Zheng M.H."/>
            <person name="Piao C.G."/>
            <person name="Xue H."/>
            <person name="Guo M.W."/>
            <person name="Li Y."/>
        </authorList>
    </citation>
    <scope>NUCLEOTIDE SEQUENCE [LARGE SCALE GENOMIC DNA]</scope>
    <source>
        <strain evidence="2 3">D9-5</strain>
    </source>
</reference>
<dbReference type="EMBL" id="JAYWTM010000004">
    <property type="protein sequence ID" value="MEC5342294.1"/>
    <property type="molecule type" value="Genomic_DNA"/>
</dbReference>
<dbReference type="InterPro" id="IPR030191">
    <property type="entry name" value="CodB"/>
</dbReference>
<dbReference type="Gene3D" id="1.10.4160.10">
    <property type="entry name" value="Hydantoin permease"/>
    <property type="match status" value="1"/>
</dbReference>
<organism evidence="2 3">
    <name type="scientific">Brenneria populi</name>
    <dbReference type="NCBI Taxonomy" id="1505588"/>
    <lineage>
        <taxon>Bacteria</taxon>
        <taxon>Pseudomonadati</taxon>
        <taxon>Pseudomonadota</taxon>
        <taxon>Gammaproteobacteria</taxon>
        <taxon>Enterobacterales</taxon>
        <taxon>Pectobacteriaceae</taxon>
        <taxon>Brenneria</taxon>
    </lineage>
</organism>
<comment type="caution">
    <text evidence="2">The sequence shown here is derived from an EMBL/GenBank/DDBJ whole genome shotgun (WGS) entry which is preliminary data.</text>
</comment>
<feature type="transmembrane region" description="Helical" evidence="1">
    <location>
        <begin position="202"/>
        <end position="222"/>
    </location>
</feature>
<proteinExistence type="predicted"/>
<feature type="transmembrane region" description="Helical" evidence="1">
    <location>
        <begin position="325"/>
        <end position="347"/>
    </location>
</feature>
<evidence type="ECO:0000256" key="1">
    <source>
        <dbReference type="SAM" id="Phobius"/>
    </source>
</evidence>
<evidence type="ECO:0000313" key="2">
    <source>
        <dbReference type="EMBL" id="MEC5342294.1"/>
    </source>
</evidence>
<feature type="transmembrane region" description="Helical" evidence="1">
    <location>
        <begin position="273"/>
        <end position="293"/>
    </location>
</feature>
<feature type="transmembrane region" description="Helical" evidence="1">
    <location>
        <begin position="134"/>
        <end position="152"/>
    </location>
</feature>
<feature type="transmembrane region" description="Helical" evidence="1">
    <location>
        <begin position="353"/>
        <end position="371"/>
    </location>
</feature>
<keyword evidence="1" id="KW-1133">Transmembrane helix</keyword>
<feature type="transmembrane region" description="Helical" evidence="1">
    <location>
        <begin position="408"/>
        <end position="428"/>
    </location>
</feature>
<gene>
    <name evidence="2" type="ORF">VSX58_06685</name>
</gene>
<accession>A0ABU6JNJ4</accession>
<protein>
    <submittedName>
        <fullName evidence="2">Allantoin permease</fullName>
    </submittedName>
</protein>
<sequence length="434" mass="48200">MADLSQIEDAHNVTSAETVTDAERMGKLSLTMAWWAVCSALFYIVVGASLAQSYGAKNAIIGMALSVISYGLVNAAISRFAVRSGLSVALFSNQLFGHLGSALATLIFFSTAIYYAVFEGAVIAYAINHLFPQLAYYWAALIVVLYSVPLIFGSVQHWLDKFNGILLPFYLIGLLITVLVAVNHYGYQPQWLNFGPESPPAYGWWNCFTYYMGVWILMMYTFDYARFGKRQDGDYHARFNFGMPFYLITFLLNGVAGIYLVSSFQQQGGVSEVAVVVAILNLLGLWGLLFVWITQTRINTANYYLATVNMQVFFDRLFRIRYRKIVWACIVGAVVYLLMLADIFAYILQALAYQGVFVVAWVGVALGHIFSGARTPPRHTERTFNVSGLSAWFGSVAAGIALMHSGEAAQSFSAPVTFAVALLLYSFWPRQKPA</sequence>
<name>A0ABU6JNJ4_9GAMM</name>